<keyword evidence="3 10" id="KW-0540">Nuclease</keyword>
<keyword evidence="14" id="KW-1185">Reference proteome</keyword>
<evidence type="ECO:0000256" key="10">
    <source>
        <dbReference type="HAMAP-Rule" id="MF_01491"/>
    </source>
</evidence>
<dbReference type="Pfam" id="PF07521">
    <property type="entry name" value="RMMBL"/>
    <property type="match status" value="1"/>
</dbReference>
<dbReference type="Gene3D" id="3.60.15.10">
    <property type="entry name" value="Ribonuclease Z/Hydroxyacylglutathione hydrolase-like"/>
    <property type="match status" value="1"/>
</dbReference>
<dbReference type="InterPro" id="IPR041636">
    <property type="entry name" value="RNase_J_C"/>
</dbReference>
<dbReference type="InterPro" id="IPR055132">
    <property type="entry name" value="RNase_J_b_CASP"/>
</dbReference>
<comment type="function">
    <text evidence="10">An RNase that has 5'-3' exonuclease and possibly endonuclease activity. Involved in maturation of rRNA and in some organisms also mRNA maturation and/or decay.</text>
</comment>
<keyword evidence="4 11" id="KW-0479">Metal-binding</keyword>
<dbReference type="InterPro" id="IPR001279">
    <property type="entry name" value="Metallo-B-lactamas"/>
</dbReference>
<evidence type="ECO:0000256" key="11">
    <source>
        <dbReference type="PIRNR" id="PIRNR004803"/>
    </source>
</evidence>
<dbReference type="InterPro" id="IPR030854">
    <property type="entry name" value="RNase_J_bac"/>
</dbReference>
<comment type="similarity">
    <text evidence="10 11">Belongs to the metallo-beta-lactamase superfamily. RNA-metabolizing metallo-beta-lactamase-like family. Bacterial RNase J subfamily.</text>
</comment>
<dbReference type="GO" id="GO:0016787">
    <property type="term" value="F:hydrolase activity"/>
    <property type="evidence" value="ECO:0007669"/>
    <property type="project" value="UniProtKB-KW"/>
</dbReference>
<dbReference type="InterPro" id="IPR004613">
    <property type="entry name" value="RNase_J"/>
</dbReference>
<dbReference type="SMART" id="SM00849">
    <property type="entry name" value="Lactamase_B"/>
    <property type="match status" value="1"/>
</dbReference>
<keyword evidence="2 10" id="KW-0698">rRNA processing</keyword>
<keyword evidence="7" id="KW-0862">Zinc</keyword>
<evidence type="ECO:0000256" key="1">
    <source>
        <dbReference type="ARBA" id="ARBA00022490"/>
    </source>
</evidence>
<dbReference type="Proteomes" id="UP001223586">
    <property type="component" value="Unassembled WGS sequence"/>
</dbReference>
<name>A0ABT9WR43_9BACI</name>
<dbReference type="Gene3D" id="3.40.50.10710">
    <property type="entry name" value="Metallo-hydrolase/oxidoreductase"/>
    <property type="match status" value="1"/>
</dbReference>
<comment type="cofactor">
    <cofactor evidence="11">
        <name>Zn(2+)</name>
        <dbReference type="ChEBI" id="CHEBI:29105"/>
    </cofactor>
    <text evidence="11">Binds 2 Zn(2+) ions per subunit. It is not clear if Zn(2+) or Mg(2+) is physiologically important.</text>
</comment>
<feature type="domain" description="Metallo-beta-lactamase" evidence="12">
    <location>
        <begin position="21"/>
        <end position="219"/>
    </location>
</feature>
<keyword evidence="9 10" id="KW-0694">RNA-binding</keyword>
<evidence type="ECO:0000259" key="12">
    <source>
        <dbReference type="SMART" id="SM00849"/>
    </source>
</evidence>
<accession>A0ABT9WR43</accession>
<protein>
    <recommendedName>
        <fullName evidence="10 11">Ribonuclease J</fullName>
        <shortName evidence="10">RNase J</shortName>
        <ecNumber evidence="10 11">3.1.-.-</ecNumber>
    </recommendedName>
</protein>
<comment type="subcellular location">
    <subcellularLocation>
        <location evidence="10 11">Cytoplasm</location>
    </subcellularLocation>
</comment>
<evidence type="ECO:0000256" key="6">
    <source>
        <dbReference type="ARBA" id="ARBA00022801"/>
    </source>
</evidence>
<dbReference type="Pfam" id="PF22505">
    <property type="entry name" value="RNase_J_b_CASP"/>
    <property type="match status" value="1"/>
</dbReference>
<dbReference type="InterPro" id="IPR036866">
    <property type="entry name" value="RibonucZ/Hydroxyglut_hydro"/>
</dbReference>
<dbReference type="Gene3D" id="3.10.20.580">
    <property type="match status" value="1"/>
</dbReference>
<dbReference type="PIRSF" id="PIRSF004803">
    <property type="entry name" value="RnjA"/>
    <property type="match status" value="1"/>
</dbReference>
<evidence type="ECO:0000256" key="4">
    <source>
        <dbReference type="ARBA" id="ARBA00022723"/>
    </source>
</evidence>
<comment type="caution">
    <text evidence="10">Lacks conserved residue(s) required for the propagation of feature annotation.</text>
</comment>
<evidence type="ECO:0000256" key="7">
    <source>
        <dbReference type="ARBA" id="ARBA00022833"/>
    </source>
</evidence>
<keyword evidence="6 10" id="KW-0378">Hydrolase</keyword>
<organism evidence="13 14">
    <name type="scientific">Bacillus chungangensis</name>
    <dbReference type="NCBI Taxonomy" id="587633"/>
    <lineage>
        <taxon>Bacteria</taxon>
        <taxon>Bacillati</taxon>
        <taxon>Bacillota</taxon>
        <taxon>Bacilli</taxon>
        <taxon>Bacillales</taxon>
        <taxon>Bacillaceae</taxon>
        <taxon>Bacillus</taxon>
    </lineage>
</organism>
<evidence type="ECO:0000313" key="13">
    <source>
        <dbReference type="EMBL" id="MDQ0175764.1"/>
    </source>
</evidence>
<evidence type="ECO:0000256" key="8">
    <source>
        <dbReference type="ARBA" id="ARBA00022839"/>
    </source>
</evidence>
<evidence type="ECO:0000256" key="2">
    <source>
        <dbReference type="ARBA" id="ARBA00022552"/>
    </source>
</evidence>
<dbReference type="Pfam" id="PF17770">
    <property type="entry name" value="RNase_J_C"/>
    <property type="match status" value="1"/>
</dbReference>
<gene>
    <name evidence="10" type="primary">rnj</name>
    <name evidence="13" type="ORF">J2S08_001600</name>
</gene>
<dbReference type="PANTHER" id="PTHR43694:SF4">
    <property type="entry name" value="RIBONUCLEASE J 2"/>
    <property type="match status" value="1"/>
</dbReference>
<dbReference type="InterPro" id="IPR011108">
    <property type="entry name" value="RMMBL"/>
</dbReference>
<evidence type="ECO:0000256" key="9">
    <source>
        <dbReference type="ARBA" id="ARBA00022884"/>
    </source>
</evidence>
<sequence>MRNKKNESIKIIPLGGVGEIGKNMYIVEVDDDIFVLDAGLMFPEDEMLGIDVVIPDTSYLEENKSRVKAIFLTHGHEDSIGALPYVLRKLNVPVYGTKLTIAFAKEAMKDQKVNGTFHVIHSDSQLTFDSVTVSFFKTTQSIPDSVGICIHTAEGNIVYTGDFKFDQAATDIYKTEIGKIANIGDEGVLCLLSDSTEAERPGYTTSESVVTEEITNAFHSAPGRVIVACFASNLIRIQQVFDVAYENNRKVAVMGKNLERVYEIALELGYLKVKDEKMIIPIQDIGKYRDDQIIVIATGHMGEPLKTLQRMAKQTHKQVNIQKGDTVLITPTPGPSLETFLYRTMDLLYRAGATVISKKIHVSEHGHQEDLKLMLNLTKPKYFVPIQGEYRMLFAHAKIAQEMDIKKKNIFIPGKGEIIEYRNGKMTTGNRVNAGNVLIDGLGVGDVGNIVLRDRKLLSEDGIFIVVVTLNKKRKTIASGPEIISRGFVYVRESEKLLEESTKLTAQIVEKNLAREAFEWSSIKQDIRDQLNHFLFEKTRRRPMILPIIMEI</sequence>
<dbReference type="EC" id="3.1.-.-" evidence="10 11"/>
<comment type="subunit">
    <text evidence="10">Homodimer, may be a subunit of the RNA degradosome.</text>
</comment>
<dbReference type="PANTHER" id="PTHR43694">
    <property type="entry name" value="RIBONUCLEASE J"/>
    <property type="match status" value="1"/>
</dbReference>
<dbReference type="Pfam" id="PF00753">
    <property type="entry name" value="Lactamase_B"/>
    <property type="match status" value="1"/>
</dbReference>
<dbReference type="SUPFAM" id="SSF56281">
    <property type="entry name" value="Metallo-hydrolase/oxidoreductase"/>
    <property type="match status" value="1"/>
</dbReference>
<keyword evidence="1 10" id="KW-0963">Cytoplasm</keyword>
<evidence type="ECO:0000256" key="3">
    <source>
        <dbReference type="ARBA" id="ARBA00022722"/>
    </source>
</evidence>
<dbReference type="InterPro" id="IPR042173">
    <property type="entry name" value="RNase_J_2"/>
</dbReference>
<evidence type="ECO:0000256" key="5">
    <source>
        <dbReference type="ARBA" id="ARBA00022759"/>
    </source>
</evidence>
<evidence type="ECO:0000313" key="14">
    <source>
        <dbReference type="Proteomes" id="UP001223586"/>
    </source>
</evidence>
<dbReference type="EMBL" id="JAUSTT010000008">
    <property type="protein sequence ID" value="MDQ0175764.1"/>
    <property type="molecule type" value="Genomic_DNA"/>
</dbReference>
<dbReference type="RefSeq" id="WP_307228351.1">
    <property type="nucleotide sequence ID" value="NZ_JAUSTT010000008.1"/>
</dbReference>
<keyword evidence="5 10" id="KW-0255">Endonuclease</keyword>
<proteinExistence type="inferred from homology"/>
<dbReference type="HAMAP" id="MF_01491">
    <property type="entry name" value="RNase_J_bact"/>
    <property type="match status" value="1"/>
</dbReference>
<reference evidence="13 14" key="1">
    <citation type="submission" date="2023-07" db="EMBL/GenBank/DDBJ databases">
        <title>Genomic Encyclopedia of Type Strains, Phase IV (KMG-IV): sequencing the most valuable type-strain genomes for metagenomic binning, comparative biology and taxonomic classification.</title>
        <authorList>
            <person name="Goeker M."/>
        </authorList>
    </citation>
    <scope>NUCLEOTIDE SEQUENCE [LARGE SCALE GENOMIC DNA]</scope>
    <source>
        <strain evidence="13 14">DSM 23837</strain>
    </source>
</reference>
<dbReference type="NCBIfam" id="TIGR00649">
    <property type="entry name" value="MG423"/>
    <property type="match status" value="1"/>
</dbReference>
<comment type="caution">
    <text evidence="13">The sequence shown here is derived from an EMBL/GenBank/DDBJ whole genome shotgun (WGS) entry which is preliminary data.</text>
</comment>
<keyword evidence="8 10" id="KW-0269">Exonuclease</keyword>
<dbReference type="CDD" id="cd07714">
    <property type="entry name" value="RNaseJ_MBL-fold"/>
    <property type="match status" value="1"/>
</dbReference>